<dbReference type="OrthoDB" id="1927611at2759"/>
<name>A0A6P5YKQ9_DURZI</name>
<evidence type="ECO:0000313" key="1">
    <source>
        <dbReference type="Proteomes" id="UP000515121"/>
    </source>
</evidence>
<dbReference type="Proteomes" id="UP000515121">
    <property type="component" value="Unplaced"/>
</dbReference>
<protein>
    <submittedName>
        <fullName evidence="2">Uncharacterized protein LOC111292784</fullName>
    </submittedName>
</protein>
<dbReference type="PANTHER" id="PTHR33735">
    <property type="entry name" value="EXPRESSED PROTEIN"/>
    <property type="match status" value="1"/>
</dbReference>
<reference evidence="2" key="1">
    <citation type="submission" date="2025-08" db="UniProtKB">
        <authorList>
            <consortium name="RefSeq"/>
        </authorList>
    </citation>
    <scope>IDENTIFICATION</scope>
    <source>
        <tissue evidence="2">Fruit stalk</tissue>
    </source>
</reference>
<dbReference type="RefSeq" id="XP_022741093.1">
    <property type="nucleotide sequence ID" value="XM_022885358.1"/>
</dbReference>
<dbReference type="AlphaFoldDB" id="A0A6P5YKQ9"/>
<accession>A0A6P5YKQ9</accession>
<dbReference type="GeneID" id="111292784"/>
<proteinExistence type="predicted"/>
<dbReference type="KEGG" id="dzi:111292784"/>
<dbReference type="PANTHER" id="PTHR33735:SF14">
    <property type="entry name" value="PHAGE CAPSID SCAFFOLDING PROTEIN (GPO) SERINE PEPTIDASE"/>
    <property type="match status" value="1"/>
</dbReference>
<gene>
    <name evidence="2" type="primary">LOC111292784</name>
</gene>
<keyword evidence="1" id="KW-1185">Reference proteome</keyword>
<sequence length="214" mass="23806">MSATRLMIYYSSKFGFSDGTSQGFESYLKPRCNYQPRSIIKHGLLPLSIGHSKTQTKINTKNKIRIFCINSVESGASSSPGASSNSWKSWILGILLSAVLSFWKHKWGPLLAMKEKVDRVVETAELVVEVVEKVAEEVEKVADEVADTLPKNGKLKEAVSFIETIAKETAKDARLAEELIQKVEDVEKEVIESLIEPVKGQVDKVVEDHDNKAK</sequence>
<organism evidence="1 2">
    <name type="scientific">Durio zibethinus</name>
    <name type="common">Durian</name>
    <dbReference type="NCBI Taxonomy" id="66656"/>
    <lineage>
        <taxon>Eukaryota</taxon>
        <taxon>Viridiplantae</taxon>
        <taxon>Streptophyta</taxon>
        <taxon>Embryophyta</taxon>
        <taxon>Tracheophyta</taxon>
        <taxon>Spermatophyta</taxon>
        <taxon>Magnoliopsida</taxon>
        <taxon>eudicotyledons</taxon>
        <taxon>Gunneridae</taxon>
        <taxon>Pentapetalae</taxon>
        <taxon>rosids</taxon>
        <taxon>malvids</taxon>
        <taxon>Malvales</taxon>
        <taxon>Malvaceae</taxon>
        <taxon>Helicteroideae</taxon>
        <taxon>Durio</taxon>
    </lineage>
</organism>
<evidence type="ECO:0000313" key="2">
    <source>
        <dbReference type="RefSeq" id="XP_022741093.1"/>
    </source>
</evidence>